<dbReference type="eggNOG" id="ENOG502S2JC">
    <property type="taxonomic scope" value="Eukaryota"/>
</dbReference>
<proteinExistence type="predicted"/>
<dbReference type="GO" id="GO:0016586">
    <property type="term" value="C:RSC-type complex"/>
    <property type="evidence" value="ECO:0007669"/>
    <property type="project" value="EnsemblFungi"/>
</dbReference>
<dbReference type="KEGG" id="tbl:TBLA_0C04070"/>
<dbReference type="GeneID" id="14495187"/>
<dbReference type="GO" id="GO:0006337">
    <property type="term" value="P:nucleosome disassembly"/>
    <property type="evidence" value="ECO:0007669"/>
    <property type="project" value="EnsemblFungi"/>
</dbReference>
<dbReference type="RefSeq" id="XP_004179726.1">
    <property type="nucleotide sequence ID" value="XM_004179678.1"/>
</dbReference>
<feature type="region of interest" description="Disordered" evidence="1">
    <location>
        <begin position="35"/>
        <end position="66"/>
    </location>
</feature>
<evidence type="ECO:0000256" key="1">
    <source>
        <dbReference type="SAM" id="MobiDB-lite"/>
    </source>
</evidence>
<dbReference type="InParanoid" id="I2H1F5"/>
<feature type="compositionally biased region" description="Basic and acidic residues" evidence="1">
    <location>
        <begin position="35"/>
        <end position="52"/>
    </location>
</feature>
<dbReference type="GO" id="GO:0006368">
    <property type="term" value="P:transcription elongation by RNA polymerase II"/>
    <property type="evidence" value="ECO:0007669"/>
    <property type="project" value="EnsemblFungi"/>
</dbReference>
<name>I2H1F5_HENB6</name>
<organism evidence="2 3">
    <name type="scientific">Henningerozyma blattae (strain ATCC 34711 / CBS 6284 / DSM 70876 / NBRC 10599 / NRRL Y-10934 / UCD 77-7)</name>
    <name type="common">Yeast</name>
    <name type="synonym">Tetrapisispora blattae</name>
    <dbReference type="NCBI Taxonomy" id="1071380"/>
    <lineage>
        <taxon>Eukaryota</taxon>
        <taxon>Fungi</taxon>
        <taxon>Dikarya</taxon>
        <taxon>Ascomycota</taxon>
        <taxon>Saccharomycotina</taxon>
        <taxon>Saccharomycetes</taxon>
        <taxon>Saccharomycetales</taxon>
        <taxon>Saccharomycetaceae</taxon>
        <taxon>Henningerozyma</taxon>
    </lineage>
</organism>
<keyword evidence="3" id="KW-1185">Reference proteome</keyword>
<dbReference type="InterPro" id="IPR013895">
    <property type="entry name" value="Rsc14"/>
</dbReference>
<gene>
    <name evidence="2" type="primary">TBLA0C04070</name>
    <name evidence="2" type="ORF">TBLA_0C04070</name>
</gene>
<evidence type="ECO:0000313" key="3">
    <source>
        <dbReference type="Proteomes" id="UP000002866"/>
    </source>
</evidence>
<dbReference type="AlphaFoldDB" id="I2H1F5"/>
<protein>
    <submittedName>
        <fullName evidence="2">Uncharacterized protein</fullName>
    </submittedName>
</protein>
<evidence type="ECO:0000313" key="2">
    <source>
        <dbReference type="EMBL" id="CCH60207.1"/>
    </source>
</evidence>
<dbReference type="OrthoDB" id="4060948at2759"/>
<sequence>MKLVKNKSYYDIISGLAAFECSHKVTLSAEELKDLTSKSKEKNQSSKDDSSKQKHQSKHHHKKNYSQPILHGYLGGKVNLKDAQYDLSHSLLGGYVPKHQLESLSSTDFSYYFHKSLYCEDALDVYDLLVGNEYRQLRKNISTETNPNNSMDDDADGAKNTNNNVRKAVICKKCTSKFVGNSRMRELENHSCTTI</sequence>
<dbReference type="STRING" id="1071380.I2H1F5"/>
<dbReference type="HOGENOM" id="CLU_1366073_0_0_1"/>
<dbReference type="FunCoup" id="I2H1F5">
    <property type="interactions" value="107"/>
</dbReference>
<dbReference type="Pfam" id="PF08586">
    <property type="entry name" value="Rsc14"/>
    <property type="match status" value="1"/>
</dbReference>
<feature type="compositionally biased region" description="Basic residues" evidence="1">
    <location>
        <begin position="53"/>
        <end position="64"/>
    </location>
</feature>
<dbReference type="Proteomes" id="UP000002866">
    <property type="component" value="Chromosome 3"/>
</dbReference>
<accession>I2H1F5</accession>
<dbReference type="EMBL" id="HE806318">
    <property type="protein sequence ID" value="CCH60207.1"/>
    <property type="molecule type" value="Genomic_DNA"/>
</dbReference>
<reference evidence="2 3" key="1">
    <citation type="journal article" date="2011" name="Proc. Natl. Acad. Sci. U.S.A.">
        <title>Evolutionary erosion of yeast sex chromosomes by mating-type switching accidents.</title>
        <authorList>
            <person name="Gordon J.L."/>
            <person name="Armisen D."/>
            <person name="Proux-Wera E."/>
            <person name="Oheigeartaigh S.S."/>
            <person name="Byrne K.P."/>
            <person name="Wolfe K.H."/>
        </authorList>
    </citation>
    <scope>NUCLEOTIDE SEQUENCE [LARGE SCALE GENOMIC DNA]</scope>
    <source>
        <strain evidence="3">ATCC 34711 / CBS 6284 / DSM 70876 / NBRC 10599 / NRRL Y-10934 / UCD 77-7</strain>
    </source>
</reference>
<dbReference type="OMA" id="SIDFAHY"/>